<evidence type="ECO:0000256" key="1">
    <source>
        <dbReference type="ARBA" id="ARBA00023125"/>
    </source>
</evidence>
<evidence type="ECO:0000256" key="2">
    <source>
        <dbReference type="PROSITE-ProRule" id="PRU00335"/>
    </source>
</evidence>
<dbReference type="Pfam" id="PF00440">
    <property type="entry name" value="TetR_N"/>
    <property type="match status" value="1"/>
</dbReference>
<sequence>MQAGIQLVGTQGVSAVSMRAVCREAQLSQKFFYESFTDTDQLLQAVYRTTLDQARHTIDDAAAGCPDLAARTRARVDAAARLAREDPRVCRILLMEPIADVRLRHFVRDITAKAFRPTTEDPEAGPRLRMQYATVFGALISLFIEWSEGNLGADRAAFVDYVTDMLLSSPLFPPSPGTSAP</sequence>
<proteinExistence type="predicted"/>
<evidence type="ECO:0000259" key="3">
    <source>
        <dbReference type="PROSITE" id="PS50977"/>
    </source>
</evidence>
<gene>
    <name evidence="4" type="ORF">AWC02_12935</name>
</gene>
<dbReference type="PROSITE" id="PS50977">
    <property type="entry name" value="HTH_TETR_2"/>
    <property type="match status" value="1"/>
</dbReference>
<dbReference type="InterPro" id="IPR001647">
    <property type="entry name" value="HTH_TetR"/>
</dbReference>
<accession>A0A1X1TLK8</accession>
<evidence type="ECO:0000313" key="5">
    <source>
        <dbReference type="Proteomes" id="UP000193465"/>
    </source>
</evidence>
<dbReference type="AlphaFoldDB" id="A0A1X1TLK8"/>
<dbReference type="GO" id="GO:0003677">
    <property type="term" value="F:DNA binding"/>
    <property type="evidence" value="ECO:0007669"/>
    <property type="project" value="UniProtKB-UniRule"/>
</dbReference>
<dbReference type="Proteomes" id="UP000193465">
    <property type="component" value="Unassembled WGS sequence"/>
</dbReference>
<dbReference type="Gene3D" id="1.10.357.10">
    <property type="entry name" value="Tetracycline Repressor, domain 2"/>
    <property type="match status" value="1"/>
</dbReference>
<name>A0A1X1TLK8_9MYCO</name>
<dbReference type="SUPFAM" id="SSF46689">
    <property type="entry name" value="Homeodomain-like"/>
    <property type="match status" value="1"/>
</dbReference>
<keyword evidence="1 2" id="KW-0238">DNA-binding</keyword>
<dbReference type="STRING" id="188915.AWC02_12935"/>
<dbReference type="PANTHER" id="PTHR43479">
    <property type="entry name" value="ACREF/ENVCD OPERON REPRESSOR-RELATED"/>
    <property type="match status" value="1"/>
</dbReference>
<dbReference type="InterPro" id="IPR009057">
    <property type="entry name" value="Homeodomain-like_sf"/>
</dbReference>
<keyword evidence="5" id="KW-1185">Reference proteome</keyword>
<feature type="DNA-binding region" description="H-T-H motif" evidence="2">
    <location>
        <begin position="17"/>
        <end position="36"/>
    </location>
</feature>
<dbReference type="PANTHER" id="PTHR43479:SF11">
    <property type="entry name" value="ACREF_ENVCD OPERON REPRESSOR-RELATED"/>
    <property type="match status" value="1"/>
</dbReference>
<evidence type="ECO:0000313" key="4">
    <source>
        <dbReference type="EMBL" id="ORV45481.1"/>
    </source>
</evidence>
<comment type="caution">
    <text evidence="4">The sequence shown here is derived from an EMBL/GenBank/DDBJ whole genome shotgun (WGS) entry which is preliminary data.</text>
</comment>
<organism evidence="4 5">
    <name type="scientific">Mycolicibacter engbaekii</name>
    <dbReference type="NCBI Taxonomy" id="188915"/>
    <lineage>
        <taxon>Bacteria</taxon>
        <taxon>Bacillati</taxon>
        <taxon>Actinomycetota</taxon>
        <taxon>Actinomycetes</taxon>
        <taxon>Mycobacteriales</taxon>
        <taxon>Mycobacteriaceae</taxon>
        <taxon>Mycolicibacter</taxon>
    </lineage>
</organism>
<protein>
    <recommendedName>
        <fullName evidence="3">HTH tetR-type domain-containing protein</fullName>
    </recommendedName>
</protein>
<feature type="domain" description="HTH tetR-type" evidence="3">
    <location>
        <begin position="1"/>
        <end position="54"/>
    </location>
</feature>
<reference evidence="4 5" key="1">
    <citation type="submission" date="2016-01" db="EMBL/GenBank/DDBJ databases">
        <title>The new phylogeny of the genus Mycobacterium.</title>
        <authorList>
            <person name="Tarcisio F."/>
            <person name="Conor M."/>
            <person name="Antonella G."/>
            <person name="Elisabetta G."/>
            <person name="Giulia F.S."/>
            <person name="Sara T."/>
            <person name="Anna F."/>
            <person name="Clotilde B."/>
            <person name="Roberto B."/>
            <person name="Veronica D.S."/>
            <person name="Fabio R."/>
            <person name="Monica P."/>
            <person name="Olivier J."/>
            <person name="Enrico T."/>
            <person name="Nicola S."/>
        </authorList>
    </citation>
    <scope>NUCLEOTIDE SEQUENCE [LARGE SCALE GENOMIC DNA]</scope>
    <source>
        <strain evidence="4 5">ATCC 27353</strain>
    </source>
</reference>
<dbReference type="EMBL" id="LQOT01000042">
    <property type="protein sequence ID" value="ORV45481.1"/>
    <property type="molecule type" value="Genomic_DNA"/>
</dbReference>
<dbReference type="InterPro" id="IPR050624">
    <property type="entry name" value="HTH-type_Tx_Regulator"/>
</dbReference>